<dbReference type="AlphaFoldDB" id="A0A1B7SWH5"/>
<evidence type="ECO:0000313" key="3">
    <source>
        <dbReference type="Proteomes" id="UP000092321"/>
    </source>
</evidence>
<feature type="compositionally biased region" description="Basic residues" evidence="1">
    <location>
        <begin position="1"/>
        <end position="10"/>
    </location>
</feature>
<sequence length="125" mass="14799">MGRVSNRKNVQKHEPLMESNVVSKKQQYRHGNKKEAINSDAEDDNEKEAYIDSKHTKKILDLAKKQQQEIFMEENGGITMEEASARQQQQNDEDDEEDDDEESEFEEDYIEYNDELEDFENEYAE</sequence>
<evidence type="ECO:0000256" key="1">
    <source>
        <dbReference type="SAM" id="MobiDB-lite"/>
    </source>
</evidence>
<reference evidence="3" key="1">
    <citation type="journal article" date="2016" name="Proc. Natl. Acad. Sci. U.S.A.">
        <title>Comparative genomics of biotechnologically important yeasts.</title>
        <authorList>
            <person name="Riley R."/>
            <person name="Haridas S."/>
            <person name="Wolfe K.H."/>
            <person name="Lopes M.R."/>
            <person name="Hittinger C.T."/>
            <person name="Goeker M."/>
            <person name="Salamov A.A."/>
            <person name="Wisecaver J.H."/>
            <person name="Long T.M."/>
            <person name="Calvey C.H."/>
            <person name="Aerts A.L."/>
            <person name="Barry K.W."/>
            <person name="Choi C."/>
            <person name="Clum A."/>
            <person name="Coughlan A.Y."/>
            <person name="Deshpande S."/>
            <person name="Douglass A.P."/>
            <person name="Hanson S.J."/>
            <person name="Klenk H.-P."/>
            <person name="LaButti K.M."/>
            <person name="Lapidus A."/>
            <person name="Lindquist E.A."/>
            <person name="Lipzen A.M."/>
            <person name="Meier-Kolthoff J.P."/>
            <person name="Ohm R.A."/>
            <person name="Otillar R.P."/>
            <person name="Pangilinan J.L."/>
            <person name="Peng Y."/>
            <person name="Rokas A."/>
            <person name="Rosa C.A."/>
            <person name="Scheuner C."/>
            <person name="Sibirny A.A."/>
            <person name="Slot J.C."/>
            <person name="Stielow J.B."/>
            <person name="Sun H."/>
            <person name="Kurtzman C.P."/>
            <person name="Blackwell M."/>
            <person name="Grigoriev I.V."/>
            <person name="Jeffries T.W."/>
        </authorList>
    </citation>
    <scope>NUCLEOTIDE SEQUENCE [LARGE SCALE GENOMIC DNA]</scope>
    <source>
        <strain evidence="3">NRRL Y-1626</strain>
    </source>
</reference>
<gene>
    <name evidence="2" type="ORF">HANVADRAFT_4638</name>
</gene>
<evidence type="ECO:0000313" key="2">
    <source>
        <dbReference type="EMBL" id="OBA20835.1"/>
    </source>
</evidence>
<comment type="caution">
    <text evidence="2">The sequence shown here is derived from an EMBL/GenBank/DDBJ whole genome shotgun (WGS) entry which is preliminary data.</text>
</comment>
<proteinExistence type="predicted"/>
<protein>
    <submittedName>
        <fullName evidence="2">Uncharacterized protein</fullName>
    </submittedName>
</protein>
<dbReference type="Proteomes" id="UP000092321">
    <property type="component" value="Unassembled WGS sequence"/>
</dbReference>
<name>A0A1B7SWH5_9ASCO</name>
<organism evidence="2 3">
    <name type="scientific">Hanseniaspora valbyensis NRRL Y-1626</name>
    <dbReference type="NCBI Taxonomy" id="766949"/>
    <lineage>
        <taxon>Eukaryota</taxon>
        <taxon>Fungi</taxon>
        <taxon>Dikarya</taxon>
        <taxon>Ascomycota</taxon>
        <taxon>Saccharomycotina</taxon>
        <taxon>Saccharomycetes</taxon>
        <taxon>Saccharomycodales</taxon>
        <taxon>Saccharomycodaceae</taxon>
        <taxon>Hanseniaspora</taxon>
    </lineage>
</organism>
<feature type="compositionally biased region" description="Acidic residues" evidence="1">
    <location>
        <begin position="91"/>
        <end position="125"/>
    </location>
</feature>
<feature type="non-terminal residue" evidence="2">
    <location>
        <position position="125"/>
    </location>
</feature>
<dbReference type="EMBL" id="LXPE01000588">
    <property type="protein sequence ID" value="OBA20835.1"/>
    <property type="molecule type" value="Genomic_DNA"/>
</dbReference>
<keyword evidence="3" id="KW-1185">Reference proteome</keyword>
<dbReference type="OrthoDB" id="2192561at2759"/>
<feature type="region of interest" description="Disordered" evidence="1">
    <location>
        <begin position="75"/>
        <end position="125"/>
    </location>
</feature>
<feature type="region of interest" description="Disordered" evidence="1">
    <location>
        <begin position="1"/>
        <end position="53"/>
    </location>
</feature>
<accession>A0A1B7SWH5</accession>